<dbReference type="SUPFAM" id="SSF57783">
    <property type="entry name" value="Zinc beta-ribbon"/>
    <property type="match status" value="1"/>
</dbReference>
<evidence type="ECO:0000256" key="4">
    <source>
        <dbReference type="ARBA" id="ARBA00022771"/>
    </source>
</evidence>
<comment type="catalytic activity">
    <reaction evidence="1 10">
        <text>ATP-independent breakage of single-stranded DNA, followed by passage and rejoining.</text>
        <dbReference type="EC" id="5.6.2.1"/>
    </reaction>
</comment>
<dbReference type="Proteomes" id="UP001350748">
    <property type="component" value="Unassembled WGS sequence"/>
</dbReference>
<dbReference type="PRINTS" id="PR00417">
    <property type="entry name" value="PRTPISMRASEI"/>
</dbReference>
<feature type="domain" description="Toprim" evidence="12">
    <location>
        <begin position="1"/>
        <end position="115"/>
    </location>
</feature>
<comment type="function">
    <text evidence="10">Releases the supercoiling and torsional tension of DNA, which is introduced during the DNA replication and transcription, by transiently cleaving and rejoining one strand of the DNA duplex. Introduces a single-strand break via transesterification at a target site in duplex DNA. The scissile phosphodiester is attacked by the catalytic tyrosine of the enzyme, resulting in the formation of a DNA-(5'-phosphotyrosyl)-enzyme intermediate and the expulsion of a 3'-OH DNA strand. The free DNA strand then undergoes passage around the unbroken strand, thus removing DNA supercoils. Finally, in the religation step, the DNA 3'-OH attacks the covalent intermediate to expel the active-site tyrosine and restore the DNA phosphodiester backbone.</text>
</comment>
<dbReference type="InterPro" id="IPR000380">
    <property type="entry name" value="Topo_IA"/>
</dbReference>
<dbReference type="PANTHER" id="PTHR42785:SF1">
    <property type="entry name" value="DNA TOPOISOMERASE"/>
    <property type="match status" value="1"/>
</dbReference>
<gene>
    <name evidence="10 14" type="primary">topA</name>
    <name evidence="14" type="ORF">V3H18_02240</name>
</gene>
<evidence type="ECO:0000256" key="7">
    <source>
        <dbReference type="ARBA" id="ARBA00023029"/>
    </source>
</evidence>
<feature type="site" description="Interaction with DNA" evidence="10">
    <location>
        <position position="31"/>
    </location>
</feature>
<dbReference type="Gene3D" id="2.70.20.10">
    <property type="entry name" value="Topoisomerase I, domain 3"/>
    <property type="match status" value="1"/>
</dbReference>
<evidence type="ECO:0000256" key="6">
    <source>
        <dbReference type="ARBA" id="ARBA00022842"/>
    </source>
</evidence>
<dbReference type="PANTHER" id="PTHR42785">
    <property type="entry name" value="DNA TOPOISOMERASE, TYPE IA, CORE"/>
    <property type="match status" value="1"/>
</dbReference>
<dbReference type="RefSeq" id="WP_332080253.1">
    <property type="nucleotide sequence ID" value="NZ_JAZHYN010000004.1"/>
</dbReference>
<feature type="active site" description="O-(5'-phospho-DNA)-tyrosine intermediate" evidence="10">
    <location>
        <position position="303"/>
    </location>
</feature>
<accession>A0ABU7XE77</accession>
<dbReference type="InterPro" id="IPR013498">
    <property type="entry name" value="Topo_IA_Znf"/>
</dbReference>
<feature type="region of interest" description="Disordered" evidence="11">
    <location>
        <begin position="901"/>
        <end position="969"/>
    </location>
</feature>
<dbReference type="CDD" id="cd03363">
    <property type="entry name" value="TOPRIM_TopoIA_TopoI"/>
    <property type="match status" value="1"/>
</dbReference>
<keyword evidence="8 10" id="KW-0238">DNA-binding</keyword>
<proteinExistence type="inferred from homology"/>
<dbReference type="InterPro" id="IPR013497">
    <property type="entry name" value="Topo_IA_cen"/>
</dbReference>
<dbReference type="SMART" id="SM00493">
    <property type="entry name" value="TOPRIM"/>
    <property type="match status" value="1"/>
</dbReference>
<evidence type="ECO:0000313" key="14">
    <source>
        <dbReference type="EMBL" id="MEF3365347.1"/>
    </source>
</evidence>
<evidence type="ECO:0000256" key="5">
    <source>
        <dbReference type="ARBA" id="ARBA00022833"/>
    </source>
</evidence>
<dbReference type="SUPFAM" id="SSF56712">
    <property type="entry name" value="Prokaryotic type I DNA topoisomerase"/>
    <property type="match status" value="1"/>
</dbReference>
<feature type="site" description="Interaction with DNA" evidence="10">
    <location>
        <position position="142"/>
    </location>
</feature>
<dbReference type="EC" id="5.6.2.1" evidence="10"/>
<feature type="region of interest" description="Interaction with DNA" evidence="10">
    <location>
        <begin position="165"/>
        <end position="170"/>
    </location>
</feature>
<dbReference type="InterPro" id="IPR023405">
    <property type="entry name" value="Topo_IA_core_domain"/>
</dbReference>
<comment type="similarity">
    <text evidence="2 10">Belongs to the type IA topoisomerase family.</text>
</comment>
<evidence type="ECO:0000256" key="3">
    <source>
        <dbReference type="ARBA" id="ARBA00022723"/>
    </source>
</evidence>
<dbReference type="Pfam" id="PF01396">
    <property type="entry name" value="Zn_ribbon_Top1"/>
    <property type="match status" value="1"/>
</dbReference>
<dbReference type="InterPro" id="IPR003602">
    <property type="entry name" value="Topo_IA_DNA-bd_dom"/>
</dbReference>
<comment type="caution">
    <text evidence="10">Lacks conserved residue(s) required for the propagation of feature annotation.</text>
</comment>
<dbReference type="Gene3D" id="1.10.460.10">
    <property type="entry name" value="Topoisomerase I, domain 2"/>
    <property type="match status" value="1"/>
</dbReference>
<protein>
    <recommendedName>
        <fullName evidence="10">DNA topoisomerase 1</fullName>
        <ecNumber evidence="10">5.6.2.1</ecNumber>
    </recommendedName>
    <alternativeName>
        <fullName evidence="10">DNA topoisomerase I</fullName>
    </alternativeName>
</protein>
<dbReference type="EMBL" id="JAZHYN010000004">
    <property type="protein sequence ID" value="MEF3365347.1"/>
    <property type="molecule type" value="Genomic_DNA"/>
</dbReference>
<dbReference type="InterPro" id="IPR005733">
    <property type="entry name" value="TopoI_bac-type"/>
</dbReference>
<evidence type="ECO:0000256" key="8">
    <source>
        <dbReference type="ARBA" id="ARBA00023125"/>
    </source>
</evidence>
<evidence type="ECO:0000313" key="15">
    <source>
        <dbReference type="Proteomes" id="UP001350748"/>
    </source>
</evidence>
<dbReference type="Pfam" id="PF01751">
    <property type="entry name" value="Toprim"/>
    <property type="match status" value="1"/>
</dbReference>
<name>A0ABU7XE77_9HYPH</name>
<dbReference type="InterPro" id="IPR023406">
    <property type="entry name" value="Topo_IA_AS"/>
</dbReference>
<dbReference type="InterPro" id="IPR013824">
    <property type="entry name" value="Topo_IA_cen_sub1"/>
</dbReference>
<dbReference type="InterPro" id="IPR013825">
    <property type="entry name" value="Topo_IA_cen_sub2"/>
</dbReference>
<evidence type="ECO:0000256" key="11">
    <source>
        <dbReference type="SAM" id="MobiDB-lite"/>
    </source>
</evidence>
<dbReference type="InterPro" id="IPR006171">
    <property type="entry name" value="TOPRIM_dom"/>
</dbReference>
<organism evidence="14 15">
    <name type="scientific">Methylocystis borbori</name>
    <dbReference type="NCBI Taxonomy" id="3118750"/>
    <lineage>
        <taxon>Bacteria</taxon>
        <taxon>Pseudomonadati</taxon>
        <taxon>Pseudomonadota</taxon>
        <taxon>Alphaproteobacteria</taxon>
        <taxon>Hyphomicrobiales</taxon>
        <taxon>Methylocystaceae</taxon>
        <taxon>Methylocystis</taxon>
    </lineage>
</organism>
<comment type="subunit">
    <text evidence="10">Monomer.</text>
</comment>
<dbReference type="Gene3D" id="3.40.50.140">
    <property type="match status" value="1"/>
</dbReference>
<reference evidence="14 15" key="1">
    <citation type="submission" date="2024-02" db="EMBL/GenBank/DDBJ databases">
        <authorList>
            <person name="Grouzdev D."/>
        </authorList>
    </citation>
    <scope>NUCLEOTIDE SEQUENCE [LARGE SCALE GENOMIC DNA]</scope>
    <source>
        <strain evidence="14 15">9N</strain>
    </source>
</reference>
<dbReference type="CDD" id="cd00186">
    <property type="entry name" value="TOP1Ac"/>
    <property type="match status" value="1"/>
</dbReference>
<dbReference type="NCBIfam" id="TIGR01051">
    <property type="entry name" value="topA_bact"/>
    <property type="match status" value="1"/>
</dbReference>
<feature type="site" description="Interaction with DNA" evidence="10">
    <location>
        <position position="305"/>
    </location>
</feature>
<keyword evidence="9 10" id="KW-0413">Isomerase</keyword>
<dbReference type="SMART" id="SM00437">
    <property type="entry name" value="TOP1Ac"/>
    <property type="match status" value="1"/>
</dbReference>
<dbReference type="GO" id="GO:0003917">
    <property type="term" value="F:DNA topoisomerase type I (single strand cut, ATP-independent) activity"/>
    <property type="evidence" value="ECO:0007669"/>
    <property type="project" value="UniProtKB-EC"/>
</dbReference>
<dbReference type="Gene3D" id="3.30.65.10">
    <property type="entry name" value="Bacterial Topoisomerase I, domain 1"/>
    <property type="match status" value="1"/>
</dbReference>
<comment type="caution">
    <text evidence="14">The sequence shown here is derived from an EMBL/GenBank/DDBJ whole genome shotgun (WGS) entry which is preliminary data.</text>
</comment>
<keyword evidence="4" id="KW-0863">Zinc-finger</keyword>
<dbReference type="InterPro" id="IPR034149">
    <property type="entry name" value="TOPRIM_TopoI"/>
</dbReference>
<evidence type="ECO:0000256" key="9">
    <source>
        <dbReference type="ARBA" id="ARBA00023235"/>
    </source>
</evidence>
<dbReference type="InterPro" id="IPR003601">
    <property type="entry name" value="Topo_IA_2"/>
</dbReference>
<dbReference type="Pfam" id="PF13368">
    <property type="entry name" value="Toprim_C_rpt"/>
    <property type="match status" value="4"/>
</dbReference>
<dbReference type="InterPro" id="IPR028612">
    <property type="entry name" value="Topoisom_1_IA"/>
</dbReference>
<evidence type="ECO:0000259" key="13">
    <source>
        <dbReference type="PROSITE" id="PS52039"/>
    </source>
</evidence>
<sequence>MNVVIVESAAKAQTINKYLGKDFNVIACYGHVRDLPAKDGSVDPEQDFSMVWEMDAKGAKRVSAIADAVKGADKVILATDPDREGEAISWHLLDILNKKRALKDKKIERVVFNAVTKDAIKEAMAHPRQIDQALVDAYLARRALDYLVGFTLSPVLWRKLPGARSAGRVQSVALRLVCDRELEIEKFVAREYWSLVAHLKTQAGEPFTARLVGADGKKIQRLDIGAGQEAEDFKKALETAAFQVRSVEAKPVKRHPYAPFTTSTLQQEASRKLGLAPAITMRIAQRLYEGVDIGGETAGLITYMRTDGVDMAPEAVTSVRRVIAKEYGEKFVPGAPRKYTAKAKNAQEAHEAIRPTDAARLPKQVAKYLEPEQAKLYELIWIRTIASQMESAELERTTVEIDAKVGSRLLDLRATGQVVRFPGFLEVYQEGRDDEADEDGGRLPAMAKGEPCAREKIDATQHFTEPPPRFTEATLVKRMEELGIGRPSTYASTLAVLRDRDYVRLDKKRLVPEDKGRLVVAFLESFFSRYVEFDFTADLEEKLDLVSNNEIDWKQVLRDFWRDFSIAVDGTKELRVSEVLDSLNELLGPHIFPAKEDGSDPRLCPSCNNGQLSLKIGKFGAFVGCSNYPECRYTRTLSPPTGDAVDAARPGVKVLGVNPETGAEVTLRDGRFGAYVQEGEQEEGGEKPKRGSLPKNIQPDELTLQQALALLSLPREVAKHPTSGEPIIAGIGRFGPYVQHGKTYANIGRDDDVLSIGANRAIDLIVQKESGGGGSRFSRGGAEPARVLGDHPEGGAVSVKAGRFGPYVSWGKVNATIAKGTDPASLTLEQALELIATKAAGGGAAGGRVIGDHPDGGKITVRAGRFGPYVNWGKINATLPKGASPDEITLEEALRFIEAKGGAPKKAPAKKAAAKKAPAKAKKEIEDSDETPFDDSTPVKAAAKTAVKKATTAKKPPAKKPVTKKTAAK</sequence>
<dbReference type="HAMAP" id="MF_00952">
    <property type="entry name" value="Topoisom_1_prok"/>
    <property type="match status" value="1"/>
</dbReference>
<dbReference type="InterPro" id="IPR025589">
    <property type="entry name" value="Toprim_C_rpt"/>
</dbReference>
<keyword evidence="15" id="KW-1185">Reference proteome</keyword>
<evidence type="ECO:0000256" key="2">
    <source>
        <dbReference type="ARBA" id="ARBA00009446"/>
    </source>
</evidence>
<dbReference type="Gene3D" id="1.10.290.10">
    <property type="entry name" value="Topoisomerase I, domain 4"/>
    <property type="match status" value="1"/>
</dbReference>
<keyword evidence="6" id="KW-0460">Magnesium</keyword>
<dbReference type="PROSITE" id="PS00396">
    <property type="entry name" value="TOPO_IA_1"/>
    <property type="match status" value="1"/>
</dbReference>
<feature type="compositionally biased region" description="Basic residues" evidence="11">
    <location>
        <begin position="907"/>
        <end position="920"/>
    </location>
</feature>
<feature type="compositionally biased region" description="Low complexity" evidence="11">
    <location>
        <begin position="938"/>
        <end position="955"/>
    </location>
</feature>
<feature type="site" description="Interaction with DNA" evidence="10">
    <location>
        <position position="141"/>
    </location>
</feature>
<evidence type="ECO:0000256" key="10">
    <source>
        <dbReference type="HAMAP-Rule" id="MF_00952"/>
    </source>
</evidence>
<dbReference type="PROSITE" id="PS52039">
    <property type="entry name" value="TOPO_IA_2"/>
    <property type="match status" value="1"/>
</dbReference>
<keyword evidence="5" id="KW-0862">Zinc</keyword>
<feature type="site" description="Interaction with DNA" evidence="10">
    <location>
        <position position="157"/>
    </location>
</feature>
<dbReference type="InterPro" id="IPR013826">
    <property type="entry name" value="Topo_IA_cen_sub3"/>
</dbReference>
<feature type="compositionally biased region" description="Basic residues" evidence="11">
    <location>
        <begin position="956"/>
        <end position="969"/>
    </location>
</feature>
<dbReference type="PROSITE" id="PS50880">
    <property type="entry name" value="TOPRIM"/>
    <property type="match status" value="1"/>
</dbReference>
<feature type="site" description="Interaction with DNA" evidence="10">
    <location>
        <position position="500"/>
    </location>
</feature>
<keyword evidence="7 10" id="KW-0799">Topoisomerase</keyword>
<keyword evidence="3" id="KW-0479">Metal-binding</keyword>
<evidence type="ECO:0000259" key="12">
    <source>
        <dbReference type="PROSITE" id="PS50880"/>
    </source>
</evidence>
<feature type="site" description="Interaction with DNA" evidence="10">
    <location>
        <position position="145"/>
    </location>
</feature>
<feature type="domain" description="Topo IA-type catalytic" evidence="13">
    <location>
        <begin position="131"/>
        <end position="568"/>
    </location>
</feature>
<evidence type="ECO:0000256" key="1">
    <source>
        <dbReference type="ARBA" id="ARBA00000213"/>
    </source>
</evidence>
<dbReference type="Pfam" id="PF01131">
    <property type="entry name" value="Topoisom_bac"/>
    <property type="match status" value="1"/>
</dbReference>
<dbReference type="SMART" id="SM00436">
    <property type="entry name" value="TOP1Bc"/>
    <property type="match status" value="1"/>
</dbReference>